<sequence>MILYNEKIEKLIALALADGELTEKERQILFKKAETEGIDLDEFEIVLEARLFEKIKHKTQEPVAAPESDKFGDIKKCPACGAIAESFVTKCSDCGAEFRNIEVSGSIIRFFDKLDEIEATRSTGFYAQNTGSNIGLGTVLLWLFFWYILIFIKGIQLILATSKSAKWSTTDARKEEFVLNYPVPVSKENILEFLTISSSKINPVSYLTIFSEDTKYKNTWNKIWLKKIEQINSKASMSMKNDPKTYAEVLAIVEKARNITKENTKKVFHVLGAGAALILVFIICNAIAAT</sequence>
<feature type="transmembrane region" description="Helical" evidence="1">
    <location>
        <begin position="267"/>
        <end position="288"/>
    </location>
</feature>
<comment type="caution">
    <text evidence="2">The sequence shown here is derived from an EMBL/GenBank/DDBJ whole genome shotgun (WGS) entry which is preliminary data.</text>
</comment>
<gene>
    <name evidence="2" type="ORF">E6C50_03835</name>
</gene>
<dbReference type="AlphaFoldDB" id="A0A4S4A4W0"/>
<dbReference type="Proteomes" id="UP000307507">
    <property type="component" value="Unassembled WGS sequence"/>
</dbReference>
<evidence type="ECO:0000313" key="3">
    <source>
        <dbReference type="Proteomes" id="UP000307507"/>
    </source>
</evidence>
<evidence type="ECO:0000256" key="1">
    <source>
        <dbReference type="SAM" id="Phobius"/>
    </source>
</evidence>
<protein>
    <submittedName>
        <fullName evidence="2">Uncharacterized protein</fullName>
    </submittedName>
</protein>
<organism evidence="2 3">
    <name type="scientific">Flavobacterium supellecticarium</name>
    <dbReference type="NCBI Taxonomy" id="2565924"/>
    <lineage>
        <taxon>Bacteria</taxon>
        <taxon>Pseudomonadati</taxon>
        <taxon>Bacteroidota</taxon>
        <taxon>Flavobacteriia</taxon>
        <taxon>Flavobacteriales</taxon>
        <taxon>Flavobacteriaceae</taxon>
        <taxon>Flavobacterium</taxon>
    </lineage>
</organism>
<name>A0A4S4A4W0_9FLAO</name>
<keyword evidence="1" id="KW-0472">Membrane</keyword>
<dbReference type="OrthoDB" id="1100833at2"/>
<dbReference type="RefSeq" id="WP_136401866.1">
    <property type="nucleotide sequence ID" value="NZ_SSNZ01000001.1"/>
</dbReference>
<keyword evidence="1" id="KW-0812">Transmembrane</keyword>
<dbReference type="EMBL" id="SSNZ01000001">
    <property type="protein sequence ID" value="THF53343.1"/>
    <property type="molecule type" value="Genomic_DNA"/>
</dbReference>
<keyword evidence="1" id="KW-1133">Transmembrane helix</keyword>
<keyword evidence="3" id="KW-1185">Reference proteome</keyword>
<feature type="transmembrane region" description="Helical" evidence="1">
    <location>
        <begin position="139"/>
        <end position="159"/>
    </location>
</feature>
<reference evidence="2 3" key="1">
    <citation type="submission" date="2019-04" db="EMBL/GenBank/DDBJ databases">
        <title>Flavobacterium sp. nov. isolated from construction timber.</title>
        <authorList>
            <person name="Lin S.-Y."/>
            <person name="Chang C.-T."/>
            <person name="Young C.-C."/>
        </authorList>
    </citation>
    <scope>NUCLEOTIDE SEQUENCE [LARGE SCALE GENOMIC DNA]</scope>
    <source>
        <strain evidence="2 3">CC-CTC003</strain>
    </source>
</reference>
<evidence type="ECO:0000313" key="2">
    <source>
        <dbReference type="EMBL" id="THF53343.1"/>
    </source>
</evidence>
<proteinExistence type="predicted"/>
<accession>A0A4S4A4W0</accession>